<dbReference type="InterPro" id="IPR012301">
    <property type="entry name" value="Malic_N_dom"/>
</dbReference>
<comment type="similarity">
    <text evidence="1 3">Belongs to the malic enzymes family.</text>
</comment>
<dbReference type="PANTHER" id="PTHR23406:SF34">
    <property type="entry name" value="NAD-DEPENDENT MALIC ENZYME, MITOCHONDRIAL"/>
    <property type="match status" value="1"/>
</dbReference>
<dbReference type="Gene3D" id="3.40.50.720">
    <property type="entry name" value="NAD(P)-binding Rossmann-like Domain"/>
    <property type="match status" value="1"/>
</dbReference>
<dbReference type="InterPro" id="IPR046346">
    <property type="entry name" value="Aminoacid_DH-like_N_sf"/>
</dbReference>
<dbReference type="EC" id="1.1.1.38" evidence="6"/>
<gene>
    <name evidence="6" type="ORF">MFLO_02252</name>
</gene>
<evidence type="ECO:0000256" key="2">
    <source>
        <dbReference type="ARBA" id="ARBA00023027"/>
    </source>
</evidence>
<dbReference type="Pfam" id="PF00390">
    <property type="entry name" value="malic"/>
    <property type="match status" value="1"/>
</dbReference>
<dbReference type="SUPFAM" id="SSF53223">
    <property type="entry name" value="Aminoacid dehydrogenase-like, N-terminal domain"/>
    <property type="match status" value="1"/>
</dbReference>
<feature type="domain" description="Malic enzyme N-terminal" evidence="5">
    <location>
        <begin position="70"/>
        <end position="253"/>
    </location>
</feature>
<evidence type="ECO:0000259" key="5">
    <source>
        <dbReference type="SMART" id="SM01274"/>
    </source>
</evidence>
<keyword evidence="6" id="KW-0560">Oxidoreductase</keyword>
<keyword evidence="7" id="KW-1185">Reference proteome</keyword>
<dbReference type="RefSeq" id="WP_036096055.1">
    <property type="nucleotide sequence ID" value="NZ_AODF01000002.1"/>
</dbReference>
<accession>A0ABN0RI30</accession>
<dbReference type="EMBL" id="AODF01000002">
    <property type="protein sequence ID" value="EUJ33575.1"/>
    <property type="molecule type" value="Genomic_DNA"/>
</dbReference>
<proteinExistence type="inferred from homology"/>
<evidence type="ECO:0000313" key="7">
    <source>
        <dbReference type="Proteomes" id="UP000019249"/>
    </source>
</evidence>
<evidence type="ECO:0000256" key="1">
    <source>
        <dbReference type="ARBA" id="ARBA00008785"/>
    </source>
</evidence>
<dbReference type="InterPro" id="IPR037062">
    <property type="entry name" value="Malic_N_dom_sf"/>
</dbReference>
<comment type="caution">
    <text evidence="6">The sequence shown here is derived from an EMBL/GenBank/DDBJ whole genome shotgun (WGS) entry which is preliminary data.</text>
</comment>
<dbReference type="Gene3D" id="3.40.50.10380">
    <property type="entry name" value="Malic enzyme, N-terminal domain"/>
    <property type="match status" value="1"/>
</dbReference>
<organism evidence="6 7">
    <name type="scientific">Listeria floridensis FSL S10-1187</name>
    <dbReference type="NCBI Taxonomy" id="1265817"/>
    <lineage>
        <taxon>Bacteria</taxon>
        <taxon>Bacillati</taxon>
        <taxon>Bacillota</taxon>
        <taxon>Bacilli</taxon>
        <taxon>Bacillales</taxon>
        <taxon>Listeriaceae</taxon>
        <taxon>Listeria</taxon>
    </lineage>
</organism>
<dbReference type="InterPro" id="IPR012302">
    <property type="entry name" value="Malic_NAD-bd"/>
</dbReference>
<keyword evidence="2" id="KW-0520">NAD</keyword>
<dbReference type="Pfam" id="PF03949">
    <property type="entry name" value="Malic_M"/>
    <property type="match status" value="1"/>
</dbReference>
<dbReference type="Proteomes" id="UP000019249">
    <property type="component" value="Unassembled WGS sequence"/>
</dbReference>
<reference evidence="6 7" key="1">
    <citation type="journal article" date="2014" name="Int. J. Syst. Evol. Microbiol.">
        <title>Listeria floridensis sp. nov., Listeria aquatica sp. nov., Listeria cornellensis sp. nov., Listeria riparia sp. nov. and Listeria grandensis sp. nov., from agricultural and natural environments.</title>
        <authorList>
            <person name="den Bakker H.C."/>
            <person name="Warchocki S."/>
            <person name="Wright E.M."/>
            <person name="Allred A.F."/>
            <person name="Ahlstrom C."/>
            <person name="Manuel C.S."/>
            <person name="Stasiewicz M.J."/>
            <person name="Burrell A."/>
            <person name="Roof S."/>
            <person name="Strawn L."/>
            <person name="Fortes E.D."/>
            <person name="Nightingale K.K."/>
            <person name="Kephart D."/>
            <person name="Wiedmann M."/>
        </authorList>
    </citation>
    <scope>NUCLEOTIDE SEQUENCE [LARGE SCALE GENOMIC DNA]</scope>
    <source>
        <strain evidence="6 7">FSL S10-1187</strain>
    </source>
</reference>
<dbReference type="PANTHER" id="PTHR23406">
    <property type="entry name" value="MALIC ENZYME-RELATED"/>
    <property type="match status" value="1"/>
</dbReference>
<evidence type="ECO:0000259" key="4">
    <source>
        <dbReference type="SMART" id="SM00919"/>
    </source>
</evidence>
<protein>
    <submittedName>
        <fullName evidence="6">Malate dehydrogenase</fullName>
        <ecNumber evidence="6">1.1.1.38</ecNumber>
    </submittedName>
</protein>
<dbReference type="SMART" id="SM01274">
    <property type="entry name" value="malic"/>
    <property type="match status" value="1"/>
</dbReference>
<feature type="domain" description="Malic enzyme NAD-binding" evidence="4">
    <location>
        <begin position="263"/>
        <end position="516"/>
    </location>
</feature>
<evidence type="ECO:0000256" key="3">
    <source>
        <dbReference type="RuleBase" id="RU003427"/>
    </source>
</evidence>
<dbReference type="PIRSF" id="PIRSF000106">
    <property type="entry name" value="ME"/>
    <property type="match status" value="1"/>
</dbReference>
<dbReference type="SMART" id="SM00919">
    <property type="entry name" value="Malic_M"/>
    <property type="match status" value="1"/>
</dbReference>
<dbReference type="GO" id="GO:0016491">
    <property type="term" value="F:oxidoreductase activity"/>
    <property type="evidence" value="ECO:0007669"/>
    <property type="project" value="UniProtKB-KW"/>
</dbReference>
<dbReference type="InterPro" id="IPR001891">
    <property type="entry name" value="Malic_OxRdtase"/>
</dbReference>
<dbReference type="InterPro" id="IPR036291">
    <property type="entry name" value="NAD(P)-bd_dom_sf"/>
</dbReference>
<dbReference type="NCBIfam" id="NF010052">
    <property type="entry name" value="PRK13529.1"/>
    <property type="match status" value="1"/>
</dbReference>
<dbReference type="SUPFAM" id="SSF51735">
    <property type="entry name" value="NAD(P)-binding Rossmann-fold domains"/>
    <property type="match status" value="1"/>
</dbReference>
<evidence type="ECO:0000313" key="6">
    <source>
        <dbReference type="EMBL" id="EUJ33575.1"/>
    </source>
</evidence>
<dbReference type="PRINTS" id="PR00072">
    <property type="entry name" value="MALOXRDTASE"/>
</dbReference>
<name>A0ABN0RI30_9LIST</name>
<keyword evidence="3" id="KW-0479">Metal-binding</keyword>
<sequence length="541" mass="59173">MPHLTGKELLQNPFYNKGLAFTEEERSKYQLHGLLPIEIRSLAEQAELVYQKLASLSDSYQKNQYLMTIYHSNRILFYRVVSDHIKELLPVIYTPTIAESVIHYSRDFSAPSESVFLDSDHPERIEASLLAASADLDHVDLLVITDGEGVLGIGDWGIGGVMIAVGKLAVYTIASGIHPKRVLPIVIDNGTNRAELLNDPHYLGKKKPRKTGTEYLTFIDAFIQKAKAIFPNVLFHWEDFGRDNASVILEKYRNEVTTFNDDIQGTGVMMAAAVHAVAEVTKKPVTEQRYLIFGAGTAGVGVTEQIREELVRAGLTEPEAVEQFYLIDRHGLITADMENLTAGQKKFARTEPELHGLTSLAEIIEAVKPSVLIGTSGQAGAFTEEAVRKMASFHERPAIMPISNPTHLAEAKAADLIEWTDGKALVVTGSPSDPVSYGGVTYQIGQANNALLYPGLGLGTVLAKASRVTENMLSQAAGSITRLQELDKRGAPLLPPVEMVREVSRVVTEAVVQAAIEDGVAQAEIQNVAEMVEAAIWKADY</sequence>